<dbReference type="Proteomes" id="UP001500547">
    <property type="component" value="Unassembled WGS sequence"/>
</dbReference>
<dbReference type="SUPFAM" id="SSF50156">
    <property type="entry name" value="PDZ domain-like"/>
    <property type="match status" value="2"/>
</dbReference>
<keyword evidence="7 11" id="KW-0862">Zinc</keyword>
<dbReference type="InterPro" id="IPR036034">
    <property type="entry name" value="PDZ_sf"/>
</dbReference>
<dbReference type="SMART" id="SM00228">
    <property type="entry name" value="PDZ"/>
    <property type="match status" value="2"/>
</dbReference>
<dbReference type="NCBIfam" id="TIGR00054">
    <property type="entry name" value="RIP metalloprotease RseP"/>
    <property type="match status" value="1"/>
</dbReference>
<evidence type="ECO:0000313" key="13">
    <source>
        <dbReference type="EMBL" id="GAA5158972.1"/>
    </source>
</evidence>
<gene>
    <name evidence="13" type="primary">rseP</name>
    <name evidence="13" type="ORF">GCM10025770_04440</name>
</gene>
<comment type="cofactor">
    <cofactor evidence="1 11">
        <name>Zn(2+)</name>
        <dbReference type="ChEBI" id="CHEBI:29105"/>
    </cofactor>
</comment>
<organism evidence="13 14">
    <name type="scientific">Viridibacterium curvum</name>
    <dbReference type="NCBI Taxonomy" id="1101404"/>
    <lineage>
        <taxon>Bacteria</taxon>
        <taxon>Pseudomonadati</taxon>
        <taxon>Pseudomonadota</taxon>
        <taxon>Betaproteobacteria</taxon>
        <taxon>Rhodocyclales</taxon>
        <taxon>Rhodocyclaceae</taxon>
        <taxon>Viridibacterium</taxon>
    </lineage>
</organism>
<dbReference type="Gene3D" id="2.30.42.10">
    <property type="match status" value="2"/>
</dbReference>
<evidence type="ECO:0000256" key="6">
    <source>
        <dbReference type="ARBA" id="ARBA00022801"/>
    </source>
</evidence>
<name>A0ABP9Q998_9RHOO</name>
<evidence type="ECO:0000313" key="14">
    <source>
        <dbReference type="Proteomes" id="UP001500547"/>
    </source>
</evidence>
<dbReference type="InterPro" id="IPR041489">
    <property type="entry name" value="PDZ_6"/>
</dbReference>
<dbReference type="PROSITE" id="PS50106">
    <property type="entry name" value="PDZ"/>
    <property type="match status" value="2"/>
</dbReference>
<dbReference type="RefSeq" id="WP_345531194.1">
    <property type="nucleotide sequence ID" value="NZ_BAABLD010000002.1"/>
</dbReference>
<comment type="caution">
    <text evidence="13">The sequence shown here is derived from an EMBL/GenBank/DDBJ whole genome shotgun (WGS) entry which is preliminary data.</text>
</comment>
<dbReference type="CDD" id="cd23081">
    <property type="entry name" value="cpPDZ_EcRseP-like"/>
    <property type="match status" value="2"/>
</dbReference>
<protein>
    <recommendedName>
        <fullName evidence="11">Zinc metalloprotease</fullName>
        <ecNumber evidence="11">3.4.24.-</ecNumber>
    </recommendedName>
</protein>
<feature type="domain" description="PDZ" evidence="12">
    <location>
        <begin position="180"/>
        <end position="292"/>
    </location>
</feature>
<proteinExistence type="inferred from homology"/>
<evidence type="ECO:0000256" key="8">
    <source>
        <dbReference type="ARBA" id="ARBA00022989"/>
    </source>
</evidence>
<dbReference type="InterPro" id="IPR004387">
    <property type="entry name" value="Pept_M50_Zn"/>
</dbReference>
<evidence type="ECO:0000256" key="10">
    <source>
        <dbReference type="ARBA" id="ARBA00023136"/>
    </source>
</evidence>
<feature type="transmembrane region" description="Helical" evidence="11">
    <location>
        <begin position="95"/>
        <end position="120"/>
    </location>
</feature>
<dbReference type="InterPro" id="IPR008915">
    <property type="entry name" value="Peptidase_M50"/>
</dbReference>
<feature type="transmembrane region" description="Helical" evidence="11">
    <location>
        <begin position="381"/>
        <end position="402"/>
    </location>
</feature>
<dbReference type="GO" id="GO:0008237">
    <property type="term" value="F:metallopeptidase activity"/>
    <property type="evidence" value="ECO:0007669"/>
    <property type="project" value="UniProtKB-KW"/>
</dbReference>
<evidence type="ECO:0000256" key="3">
    <source>
        <dbReference type="ARBA" id="ARBA00007931"/>
    </source>
</evidence>
<keyword evidence="11" id="KW-0479">Metal-binding</keyword>
<feature type="transmembrane region" description="Helical" evidence="11">
    <location>
        <begin position="7"/>
        <end position="28"/>
    </location>
</feature>
<dbReference type="Pfam" id="PF02163">
    <property type="entry name" value="Peptidase_M50"/>
    <property type="match status" value="1"/>
</dbReference>
<feature type="transmembrane region" description="Helical" evidence="11">
    <location>
        <begin position="428"/>
        <end position="446"/>
    </location>
</feature>
<dbReference type="PANTHER" id="PTHR42837">
    <property type="entry name" value="REGULATOR OF SIGMA-E PROTEASE RSEP"/>
    <property type="match status" value="1"/>
</dbReference>
<dbReference type="Pfam" id="PF17820">
    <property type="entry name" value="PDZ_6"/>
    <property type="match status" value="2"/>
</dbReference>
<keyword evidence="14" id="KW-1185">Reference proteome</keyword>
<evidence type="ECO:0000256" key="9">
    <source>
        <dbReference type="ARBA" id="ARBA00023049"/>
    </source>
</evidence>
<dbReference type="EMBL" id="BAABLD010000002">
    <property type="protein sequence ID" value="GAA5158972.1"/>
    <property type="molecule type" value="Genomic_DNA"/>
</dbReference>
<sequence>MALLQTILAFIVAIAVLVVIHELGHYLVARWSGVKVLRFSFGFGRVLWSRRAGQDDTEWAICAFPLGGYVKMLDEREGDIVPAKELHRAFNQQSVWVRSLIVLAGPAANFLLAIVVYWVLFMTGQFEVASTVGSVQPGSAAQRAGLNSGDRIVEAGGKELQSWGDLRWAVIESAIDGATLSLLVQSADGERVERKLDLRGVSIDDRQPDPMQQIGLRPPMPQVSPVVGRVLPGSPAEKAGIQPGDRIVLLDEVAIPHFQVFADTVAALSGHTVPVRVERAGKLVDLTVSIESVAGSQPPRGRVGIEVKPDPQAQRITMTEVFYGPVDALGKAMESTWTTTAFSLKVMWRMLRGDVSLSNVSGPLTIADYAGKSARAGLDSFVSFIALVSISLGVLNLLPVPLLDGGHLLYYLAEIIRGKPLSEHVMELGQRVGFVLLGCLMLLAFFNDINRQFSGLG</sequence>
<keyword evidence="4" id="KW-0645">Protease</keyword>
<keyword evidence="6 11" id="KW-0378">Hydrolase</keyword>
<dbReference type="EC" id="3.4.24.-" evidence="11"/>
<keyword evidence="8 11" id="KW-1133">Transmembrane helix</keyword>
<dbReference type="InterPro" id="IPR001478">
    <property type="entry name" value="PDZ"/>
</dbReference>
<comment type="subcellular location">
    <subcellularLocation>
        <location evidence="2">Membrane</location>
        <topology evidence="2">Multi-pass membrane protein</topology>
    </subcellularLocation>
</comment>
<feature type="domain" description="PDZ" evidence="12">
    <location>
        <begin position="126"/>
        <end position="162"/>
    </location>
</feature>
<keyword evidence="10 11" id="KW-0472">Membrane</keyword>
<evidence type="ECO:0000256" key="2">
    <source>
        <dbReference type="ARBA" id="ARBA00004141"/>
    </source>
</evidence>
<dbReference type="PANTHER" id="PTHR42837:SF2">
    <property type="entry name" value="MEMBRANE METALLOPROTEASE ARASP2, CHLOROPLASTIC-RELATED"/>
    <property type="match status" value="1"/>
</dbReference>
<comment type="similarity">
    <text evidence="3 11">Belongs to the peptidase M50B family.</text>
</comment>
<evidence type="ECO:0000256" key="1">
    <source>
        <dbReference type="ARBA" id="ARBA00001947"/>
    </source>
</evidence>
<evidence type="ECO:0000256" key="5">
    <source>
        <dbReference type="ARBA" id="ARBA00022692"/>
    </source>
</evidence>
<evidence type="ECO:0000256" key="7">
    <source>
        <dbReference type="ARBA" id="ARBA00022833"/>
    </source>
</evidence>
<evidence type="ECO:0000259" key="12">
    <source>
        <dbReference type="PROSITE" id="PS50106"/>
    </source>
</evidence>
<keyword evidence="9 11" id="KW-0482">Metalloprotease</keyword>
<accession>A0ABP9Q998</accession>
<evidence type="ECO:0000256" key="11">
    <source>
        <dbReference type="RuleBase" id="RU362031"/>
    </source>
</evidence>
<reference evidence="14" key="1">
    <citation type="journal article" date="2019" name="Int. J. Syst. Evol. Microbiol.">
        <title>The Global Catalogue of Microorganisms (GCM) 10K type strain sequencing project: providing services to taxonomists for standard genome sequencing and annotation.</title>
        <authorList>
            <consortium name="The Broad Institute Genomics Platform"/>
            <consortium name="The Broad Institute Genome Sequencing Center for Infectious Disease"/>
            <person name="Wu L."/>
            <person name="Ma J."/>
        </authorList>
    </citation>
    <scope>NUCLEOTIDE SEQUENCE [LARGE SCALE GENOMIC DNA]</scope>
    <source>
        <strain evidence="14">JCM 18715</strain>
    </source>
</reference>
<dbReference type="CDD" id="cd06163">
    <property type="entry name" value="S2P-M50_PDZ_RseP-like"/>
    <property type="match status" value="1"/>
</dbReference>
<keyword evidence="5 11" id="KW-0812">Transmembrane</keyword>
<evidence type="ECO:0000256" key="4">
    <source>
        <dbReference type="ARBA" id="ARBA00022670"/>
    </source>
</evidence>